<comment type="caution">
    <text evidence="2">The sequence shown here is derived from an EMBL/GenBank/DDBJ whole genome shotgun (WGS) entry which is preliminary data.</text>
</comment>
<reference evidence="2 3" key="1">
    <citation type="submission" date="2020-08" db="EMBL/GenBank/DDBJ databases">
        <title>The Agave Microbiome: Exploring the role of microbial communities in plant adaptations to desert environments.</title>
        <authorList>
            <person name="Partida-Martinez L.P."/>
        </authorList>
    </citation>
    <scope>NUCLEOTIDE SEQUENCE [LARGE SCALE GENOMIC DNA]</scope>
    <source>
        <strain evidence="2 3">AS2.3</strain>
    </source>
</reference>
<accession>A0A7Y9FN65</accession>
<feature type="transmembrane region" description="Helical" evidence="1">
    <location>
        <begin position="28"/>
        <end position="51"/>
    </location>
</feature>
<dbReference type="EMBL" id="JACCBY010000002">
    <property type="protein sequence ID" value="NYD90087.1"/>
    <property type="molecule type" value="Genomic_DNA"/>
</dbReference>
<organism evidence="2 3">
    <name type="scientific">Sphingomonas melonis</name>
    <dbReference type="NCBI Taxonomy" id="152682"/>
    <lineage>
        <taxon>Bacteria</taxon>
        <taxon>Pseudomonadati</taxon>
        <taxon>Pseudomonadota</taxon>
        <taxon>Alphaproteobacteria</taxon>
        <taxon>Sphingomonadales</taxon>
        <taxon>Sphingomonadaceae</taxon>
        <taxon>Sphingomonas</taxon>
    </lineage>
</organism>
<evidence type="ECO:0000313" key="2">
    <source>
        <dbReference type="EMBL" id="NYD90087.1"/>
    </source>
</evidence>
<name>A0A7Y9FN65_9SPHN</name>
<keyword evidence="1" id="KW-1133">Transmembrane helix</keyword>
<dbReference type="RefSeq" id="WP_179508553.1">
    <property type="nucleotide sequence ID" value="NZ_JACCBY010000002.1"/>
</dbReference>
<gene>
    <name evidence="2" type="ORF">HD841_001867</name>
</gene>
<dbReference type="AlphaFoldDB" id="A0A7Y9FN65"/>
<keyword evidence="1" id="KW-0812">Transmembrane</keyword>
<protein>
    <submittedName>
        <fullName evidence="2">Uncharacterized protein</fullName>
    </submittedName>
</protein>
<evidence type="ECO:0000313" key="3">
    <source>
        <dbReference type="Proteomes" id="UP000517753"/>
    </source>
</evidence>
<evidence type="ECO:0000256" key="1">
    <source>
        <dbReference type="SAM" id="Phobius"/>
    </source>
</evidence>
<dbReference type="Proteomes" id="UP000517753">
    <property type="component" value="Unassembled WGS sequence"/>
</dbReference>
<keyword evidence="3" id="KW-1185">Reference proteome</keyword>
<proteinExistence type="predicted"/>
<sequence>MTRPDTRDARPEQRQPATTGNAPLVRRVIVVMIAFLAVSMAGMLALGIALYRS</sequence>
<keyword evidence="1" id="KW-0472">Membrane</keyword>